<dbReference type="AlphaFoldDB" id="A0A0J9WGU4"/>
<dbReference type="EMBL" id="DS231696">
    <property type="protein sequence ID" value="KNA95636.1"/>
    <property type="molecule type" value="Genomic_DNA"/>
</dbReference>
<organism evidence="1 2">
    <name type="scientific">Fusarium oxysporum f. sp. lycopersici (strain 4287 / CBS 123668 / FGSC 9935 / NRRL 34936)</name>
    <name type="common">Fusarium vascular wilt of tomato</name>
    <dbReference type="NCBI Taxonomy" id="426428"/>
    <lineage>
        <taxon>Eukaryota</taxon>
        <taxon>Fungi</taxon>
        <taxon>Dikarya</taxon>
        <taxon>Ascomycota</taxon>
        <taxon>Pezizomycotina</taxon>
        <taxon>Sordariomycetes</taxon>
        <taxon>Hypocreomycetidae</taxon>
        <taxon>Hypocreales</taxon>
        <taxon>Nectriaceae</taxon>
        <taxon>Fusarium</taxon>
        <taxon>Fusarium oxysporum species complex</taxon>
    </lineage>
</organism>
<gene>
    <name evidence="1" type="ORF">FOXG_18015</name>
</gene>
<accession>A0A0J9WGU4</accession>
<evidence type="ECO:0000313" key="2">
    <source>
        <dbReference type="Proteomes" id="UP000009097"/>
    </source>
</evidence>
<proteinExistence type="predicted"/>
<evidence type="ECO:0000313" key="1">
    <source>
        <dbReference type="EMBL" id="KNA95636.1"/>
    </source>
</evidence>
<dbReference type="GeneID" id="28958721"/>
<dbReference type="RefSeq" id="XP_018233682.1">
    <property type="nucleotide sequence ID" value="XM_018398057.1"/>
</dbReference>
<sequence>MPDFLSVIHSVFIYMSRPARVNRLSPGPASQ</sequence>
<dbReference type="KEGG" id="fox:FOXG_18015"/>
<protein>
    <submittedName>
        <fullName evidence="1">Uncharacterized protein</fullName>
    </submittedName>
</protein>
<name>A0A0J9WGU4_FUSO4</name>
<dbReference type="Proteomes" id="UP000009097">
    <property type="component" value="Unassembled WGS sequence"/>
</dbReference>
<reference evidence="1" key="2">
    <citation type="journal article" date="2010" name="Nature">
        <title>Comparative genomics reveals mobile pathogenicity chromosomes in Fusarium.</title>
        <authorList>
            <person name="Ma L.J."/>
            <person name="van der Does H.C."/>
            <person name="Borkovich K.A."/>
            <person name="Coleman J.J."/>
            <person name="Daboussi M.J."/>
            <person name="Di Pietro A."/>
            <person name="Dufresne M."/>
            <person name="Freitag M."/>
            <person name="Grabherr M."/>
            <person name="Henrissat B."/>
            <person name="Houterman P.M."/>
            <person name="Kang S."/>
            <person name="Shim W.B."/>
            <person name="Woloshuk C."/>
            <person name="Xie X."/>
            <person name="Xu J.R."/>
            <person name="Antoniw J."/>
            <person name="Baker S.E."/>
            <person name="Bluhm B.H."/>
            <person name="Breakspear A."/>
            <person name="Brown D.W."/>
            <person name="Butchko R.A."/>
            <person name="Chapman S."/>
            <person name="Coulson R."/>
            <person name="Coutinho P.M."/>
            <person name="Danchin E.G."/>
            <person name="Diener A."/>
            <person name="Gale L.R."/>
            <person name="Gardiner D.M."/>
            <person name="Goff S."/>
            <person name="Hammond-Kosack K.E."/>
            <person name="Hilburn K."/>
            <person name="Hua-Van A."/>
            <person name="Jonkers W."/>
            <person name="Kazan K."/>
            <person name="Kodira C.D."/>
            <person name="Koehrsen M."/>
            <person name="Kumar L."/>
            <person name="Lee Y.H."/>
            <person name="Li L."/>
            <person name="Manners J.M."/>
            <person name="Miranda-Saavedra D."/>
            <person name="Mukherjee M."/>
            <person name="Park G."/>
            <person name="Park J."/>
            <person name="Park S.Y."/>
            <person name="Proctor R.H."/>
            <person name="Regev A."/>
            <person name="Ruiz-Roldan M.C."/>
            <person name="Sain D."/>
            <person name="Sakthikumar S."/>
            <person name="Sykes S."/>
            <person name="Schwartz D.C."/>
            <person name="Turgeon B.G."/>
            <person name="Wapinski I."/>
            <person name="Yoder O."/>
            <person name="Young S."/>
            <person name="Zeng Q."/>
            <person name="Zhou S."/>
            <person name="Galagan J."/>
            <person name="Cuomo C.A."/>
            <person name="Kistler H.C."/>
            <person name="Rep M."/>
        </authorList>
    </citation>
    <scope>NUCLEOTIDE SEQUENCE [LARGE SCALE GENOMIC DNA]</scope>
    <source>
        <strain evidence="1">4287</strain>
    </source>
</reference>
<reference evidence="1" key="1">
    <citation type="submission" date="2007-04" db="EMBL/GenBank/DDBJ databases">
        <authorList>
            <consortium name="The Broad Institute Genome Sequencing Platform"/>
            <person name="Birren B."/>
            <person name="Lander E."/>
            <person name="Galagan J."/>
            <person name="Nusbaum C."/>
            <person name="Devon K."/>
            <person name="Ma L.-J."/>
            <person name="Jaffe D."/>
            <person name="Butler J."/>
            <person name="Alvarez P."/>
            <person name="Gnerre S."/>
            <person name="Grabherr M."/>
            <person name="Kleber M."/>
            <person name="Mauceli E."/>
            <person name="Brockman W."/>
            <person name="MacCallum I.A."/>
            <person name="Young S."/>
            <person name="LaButti K."/>
            <person name="DeCaprio D."/>
            <person name="Crawford M."/>
            <person name="Koehrsen M."/>
            <person name="Engels R."/>
            <person name="Montgomery P."/>
            <person name="Pearson M."/>
            <person name="Howarth C."/>
            <person name="Larson L."/>
            <person name="White J."/>
            <person name="O'Leary S."/>
            <person name="Kodira C."/>
            <person name="Zeng Q."/>
            <person name="Yandava C."/>
            <person name="Alvarado L."/>
            <person name="Kistler C."/>
            <person name="Shim W.-B."/>
            <person name="Kang S."/>
            <person name="Woloshuk C."/>
        </authorList>
    </citation>
    <scope>NUCLEOTIDE SEQUENCE</scope>
    <source>
        <strain evidence="1">4287</strain>
    </source>
</reference>
<dbReference type="VEuPathDB" id="FungiDB:FOXG_18015"/>